<comment type="caution">
    <text evidence="2">The sequence shown here is derived from an EMBL/GenBank/DDBJ whole genome shotgun (WGS) entry which is preliminary data.</text>
</comment>
<feature type="transmembrane region" description="Helical" evidence="1">
    <location>
        <begin position="109"/>
        <end position="133"/>
    </location>
</feature>
<accession>A0A3M8SVV9</accession>
<protein>
    <submittedName>
        <fullName evidence="2">DUF998 domain-containing protein</fullName>
    </submittedName>
</protein>
<feature type="transmembrane region" description="Helical" evidence="1">
    <location>
        <begin position="172"/>
        <end position="192"/>
    </location>
</feature>
<dbReference type="OrthoDB" id="5955493at2"/>
<organism evidence="2 3">
    <name type="scientific">Montanilutibacter psychrotolerans</name>
    <dbReference type="NCBI Taxonomy" id="1327343"/>
    <lineage>
        <taxon>Bacteria</taxon>
        <taxon>Pseudomonadati</taxon>
        <taxon>Pseudomonadota</taxon>
        <taxon>Gammaproteobacteria</taxon>
        <taxon>Lysobacterales</taxon>
        <taxon>Lysobacteraceae</taxon>
        <taxon>Montanilutibacter</taxon>
    </lineage>
</organism>
<keyword evidence="3" id="KW-1185">Reference proteome</keyword>
<keyword evidence="1" id="KW-0812">Transmembrane</keyword>
<evidence type="ECO:0000256" key="1">
    <source>
        <dbReference type="SAM" id="Phobius"/>
    </source>
</evidence>
<gene>
    <name evidence="2" type="ORF">EER27_11450</name>
</gene>
<proteinExistence type="predicted"/>
<feature type="transmembrane region" description="Helical" evidence="1">
    <location>
        <begin position="48"/>
        <end position="68"/>
    </location>
</feature>
<reference evidence="2 3" key="1">
    <citation type="submission" date="2018-11" db="EMBL/GenBank/DDBJ databases">
        <title>Lysobacter cryohumiis sp. nov., isolated from soil in the Tianshan Mountains, Xinjiang, China.</title>
        <authorList>
            <person name="Luo Y."/>
            <person name="Sheng H."/>
        </authorList>
    </citation>
    <scope>NUCLEOTIDE SEQUENCE [LARGE SCALE GENOMIC DNA]</scope>
    <source>
        <strain evidence="2 3">ZS60</strain>
    </source>
</reference>
<evidence type="ECO:0000313" key="2">
    <source>
        <dbReference type="EMBL" id="RNF83364.1"/>
    </source>
</evidence>
<dbReference type="AlphaFoldDB" id="A0A3M8SVV9"/>
<sequence>MVAILAQLSLGSVAAFAMVTVVLQWLREDLDWQRAPLSLYLSGAHGCYLQSGYFVLAVALVALGFSYYRALPAHARSAAPLLLFAVSGVALVVTAVAESNLPGQAPTFAGWVHGVAAQAAFLCVTTAMLLQSWRLRGDAMWRGRFLPAFTLAVVAFLALWTLALWRDAPRGLVQKGVIALVLAWLWMAAWWLRRGVPQPAARPGGPV</sequence>
<evidence type="ECO:0000313" key="3">
    <source>
        <dbReference type="Proteomes" id="UP000267049"/>
    </source>
</evidence>
<dbReference type="Proteomes" id="UP000267049">
    <property type="component" value="Unassembled WGS sequence"/>
</dbReference>
<name>A0A3M8SVV9_9GAMM</name>
<keyword evidence="1" id="KW-0472">Membrane</keyword>
<dbReference type="Pfam" id="PF06197">
    <property type="entry name" value="DUF998"/>
    <property type="match status" value="1"/>
</dbReference>
<feature type="transmembrane region" description="Helical" evidence="1">
    <location>
        <begin position="145"/>
        <end position="166"/>
    </location>
</feature>
<dbReference type="InterPro" id="IPR009339">
    <property type="entry name" value="DUF998"/>
</dbReference>
<dbReference type="EMBL" id="RIBS01000005">
    <property type="protein sequence ID" value="RNF83364.1"/>
    <property type="molecule type" value="Genomic_DNA"/>
</dbReference>
<keyword evidence="1" id="KW-1133">Transmembrane helix</keyword>
<feature type="transmembrane region" description="Helical" evidence="1">
    <location>
        <begin position="80"/>
        <end position="97"/>
    </location>
</feature>